<reference evidence="2" key="1">
    <citation type="submission" date="2022-10" db="EMBL/GenBank/DDBJ databases">
        <title>The complete genomes of actinobacterial strains from the NBC collection.</title>
        <authorList>
            <person name="Joergensen T.S."/>
            <person name="Alvarez Arevalo M."/>
            <person name="Sterndorff E.B."/>
            <person name="Faurdal D."/>
            <person name="Vuksanovic O."/>
            <person name="Mourched A.-S."/>
            <person name="Charusanti P."/>
            <person name="Shaw S."/>
            <person name="Blin K."/>
            <person name="Weber T."/>
        </authorList>
    </citation>
    <scope>NUCLEOTIDE SEQUENCE</scope>
    <source>
        <strain evidence="2">NBC_00003</strain>
    </source>
</reference>
<evidence type="ECO:0000313" key="2">
    <source>
        <dbReference type="EMBL" id="WTW62538.1"/>
    </source>
</evidence>
<evidence type="ECO:0000256" key="1">
    <source>
        <dbReference type="SAM" id="MobiDB-lite"/>
    </source>
</evidence>
<protein>
    <submittedName>
        <fullName evidence="2">Uncharacterized protein</fullName>
    </submittedName>
</protein>
<proteinExistence type="predicted"/>
<dbReference type="EMBL" id="CP108318">
    <property type="protein sequence ID" value="WTW62538.1"/>
    <property type="molecule type" value="Genomic_DNA"/>
</dbReference>
<sequence length="89" mass="9694">MRPPTIARAPSTQASVAYDENRATTLRPTVPRTTYGTDSATATSPMSEAEPVEAYTTHMTASAYSRSPSMDRLCASHSTSTGRRRISRR</sequence>
<name>A0AAU2V575_9ACTN</name>
<organism evidence="2">
    <name type="scientific">Streptomyces sp. NBC_00003</name>
    <dbReference type="NCBI Taxonomy" id="2903608"/>
    <lineage>
        <taxon>Bacteria</taxon>
        <taxon>Bacillati</taxon>
        <taxon>Actinomycetota</taxon>
        <taxon>Actinomycetes</taxon>
        <taxon>Kitasatosporales</taxon>
        <taxon>Streptomycetaceae</taxon>
        <taxon>Streptomyces</taxon>
    </lineage>
</organism>
<feature type="compositionally biased region" description="Polar residues" evidence="1">
    <location>
        <begin position="23"/>
        <end position="46"/>
    </location>
</feature>
<accession>A0AAU2V575</accession>
<dbReference type="AlphaFoldDB" id="A0AAU2V575"/>
<feature type="region of interest" description="Disordered" evidence="1">
    <location>
        <begin position="67"/>
        <end position="89"/>
    </location>
</feature>
<feature type="region of interest" description="Disordered" evidence="1">
    <location>
        <begin position="1"/>
        <end position="49"/>
    </location>
</feature>
<gene>
    <name evidence="2" type="ORF">OG549_18810</name>
</gene>